<dbReference type="InterPro" id="IPR034138">
    <property type="entry name" value="NOP8_RRM"/>
</dbReference>
<dbReference type="OrthoDB" id="21643at2759"/>
<proteinExistence type="predicted"/>
<dbReference type="OMA" id="TKLWGYE"/>
<dbReference type="InParanoid" id="G8YQ29"/>
<dbReference type="CDD" id="cd12226">
    <property type="entry name" value="RRM_NOL8"/>
    <property type="match status" value="1"/>
</dbReference>
<evidence type="ECO:0000313" key="6">
    <source>
        <dbReference type="Proteomes" id="UP000005222"/>
    </source>
</evidence>
<dbReference type="STRING" id="559304.G8YQ29"/>
<dbReference type="GO" id="GO:0003723">
    <property type="term" value="F:RNA binding"/>
    <property type="evidence" value="ECO:0007669"/>
    <property type="project" value="UniProtKB-KW"/>
</dbReference>
<evidence type="ECO:0000256" key="2">
    <source>
        <dbReference type="ARBA" id="ARBA00022884"/>
    </source>
</evidence>
<keyword evidence="3" id="KW-0539">Nucleus</keyword>
<accession>G8YQ29</accession>
<feature type="compositionally biased region" description="Basic and acidic residues" evidence="4">
    <location>
        <begin position="362"/>
        <end position="378"/>
    </location>
</feature>
<evidence type="ECO:0000256" key="3">
    <source>
        <dbReference type="ARBA" id="ARBA00023242"/>
    </source>
</evidence>
<feature type="region of interest" description="Disordered" evidence="4">
    <location>
        <begin position="287"/>
        <end position="325"/>
    </location>
</feature>
<dbReference type="HOGENOM" id="CLU_020873_0_0_1"/>
<dbReference type="Proteomes" id="UP000005222">
    <property type="component" value="Chromosome D"/>
</dbReference>
<comment type="subcellular location">
    <subcellularLocation>
        <location evidence="1">Nucleus</location>
        <location evidence="1">Nucleolus</location>
    </subcellularLocation>
</comment>
<keyword evidence="2" id="KW-0694">RNA-binding</keyword>
<dbReference type="eggNOG" id="ENOG502QQ4K">
    <property type="taxonomic scope" value="Eukaryota"/>
</dbReference>
<evidence type="ECO:0000256" key="1">
    <source>
        <dbReference type="ARBA" id="ARBA00004604"/>
    </source>
</evidence>
<feature type="compositionally biased region" description="Acidic residues" evidence="4">
    <location>
        <begin position="383"/>
        <end position="393"/>
    </location>
</feature>
<dbReference type="EMBL" id="FO082056">
    <property type="protein sequence ID" value="CCE78764.1"/>
    <property type="molecule type" value="Genomic_DNA"/>
</dbReference>
<evidence type="ECO:0000256" key="4">
    <source>
        <dbReference type="SAM" id="MobiDB-lite"/>
    </source>
</evidence>
<gene>
    <name evidence="5" type="primary">Piso0_000793</name>
    <name evidence="5" type="ORF">GNLVRS01_PISO0D04249g</name>
</gene>
<organism evidence="5 6">
    <name type="scientific">Pichia sorbitophila (strain ATCC MYA-4447 / BCRC 22081 / CBS 7064 / NBRC 10061 / NRRL Y-12695)</name>
    <name type="common">Hybrid yeast</name>
    <dbReference type="NCBI Taxonomy" id="559304"/>
    <lineage>
        <taxon>Eukaryota</taxon>
        <taxon>Fungi</taxon>
        <taxon>Dikarya</taxon>
        <taxon>Ascomycota</taxon>
        <taxon>Saccharomycotina</taxon>
        <taxon>Pichiomycetes</taxon>
        <taxon>Debaryomycetaceae</taxon>
        <taxon>Millerozyma</taxon>
    </lineage>
</organism>
<keyword evidence="6" id="KW-1185">Reference proteome</keyword>
<dbReference type="FunCoup" id="G8YQ29">
    <property type="interactions" value="287"/>
</dbReference>
<feature type="region of interest" description="Disordered" evidence="4">
    <location>
        <begin position="349"/>
        <end position="401"/>
    </location>
</feature>
<dbReference type="GO" id="GO:0005730">
    <property type="term" value="C:nucleolus"/>
    <property type="evidence" value="ECO:0007669"/>
    <property type="project" value="UniProtKB-SubCell"/>
</dbReference>
<name>G8YQ29_PICSO</name>
<evidence type="ECO:0000313" key="5">
    <source>
        <dbReference type="EMBL" id="CCE78764.1"/>
    </source>
</evidence>
<reference evidence="5 6" key="1">
    <citation type="journal article" date="2012" name="G3 (Bethesda)">
        <title>Pichia sorbitophila, an interspecies yeast hybrid reveals early steps of genome resolution following polyploidization.</title>
        <authorList>
            <person name="Leh Louis V."/>
            <person name="Despons L."/>
            <person name="Friedrich A."/>
            <person name="Martin T."/>
            <person name="Durrens P."/>
            <person name="Casaregola S."/>
            <person name="Neuveglise C."/>
            <person name="Fairhead C."/>
            <person name="Marck C."/>
            <person name="Cruz J.A."/>
            <person name="Straub M.L."/>
            <person name="Kugler V."/>
            <person name="Sacerdot C."/>
            <person name="Uzunov Z."/>
            <person name="Thierry A."/>
            <person name="Weiss S."/>
            <person name="Bleykasten C."/>
            <person name="De Montigny J."/>
            <person name="Jacques N."/>
            <person name="Jung P."/>
            <person name="Lemaire M."/>
            <person name="Mallet S."/>
            <person name="Morel G."/>
            <person name="Richard G.F."/>
            <person name="Sarkar A."/>
            <person name="Savel G."/>
            <person name="Schacherer J."/>
            <person name="Seret M.L."/>
            <person name="Talla E."/>
            <person name="Samson G."/>
            <person name="Jubin C."/>
            <person name="Poulain J."/>
            <person name="Vacherie B."/>
            <person name="Barbe V."/>
            <person name="Pelletier E."/>
            <person name="Sherman D.J."/>
            <person name="Westhof E."/>
            <person name="Weissenbach J."/>
            <person name="Baret P.V."/>
            <person name="Wincker P."/>
            <person name="Gaillardin C."/>
            <person name="Dujon B."/>
            <person name="Souciet J.L."/>
        </authorList>
    </citation>
    <scope>NUCLEOTIDE SEQUENCE [LARGE SCALE GENOMIC DNA]</scope>
    <source>
        <strain evidence="6">ATCC MYA-4447 / BCRC 22081 / CBS 7064 / NBRC 10061 / NRRL Y-12695</strain>
    </source>
</reference>
<dbReference type="AlphaFoldDB" id="G8YQ29"/>
<feature type="compositionally biased region" description="Acidic residues" evidence="4">
    <location>
        <begin position="305"/>
        <end position="321"/>
    </location>
</feature>
<protein>
    <submittedName>
        <fullName evidence="5">Piso0_000793 protein</fullName>
    </submittedName>
</protein>
<sequence length="553" mass="62541">MSDQELKDYRIHIGNISSKIAADTSLLTRRISKFGTLLDDIELHTKPLGDHYFGYLTLRTSEKDLGKLKAALSGSVFMGGRLTISQAKERYESILQKEQSEHKKSSGFERSGDIVSQRRKERIIEANTEYPTNAVFGTLVGSIGQIGSINSSMGYLKSAHTFAGLSGNVKQSPPTHTLKGKLSYGALTVPKGSTCQQYSRLSGKAEVILGRHRRTPRPVSHFAKREQTLRILINGELKRIRCYKTKLWGLEKNKYVDDMTWRFVNGSWRSGDNHVIENIDRSKIKSISNIPSNEETAQTNVAGDDNQDNEEYDEEEKEEVYEERKRNTDLLSSFISSYDFDKPMALDDEEKEDGNEYFSGDDANHDSEAEPVTEKDQNTAEDTAMEEEEEPPKDEDTQPEAVNKQDTLKSLFNPNSEGDQGTSATFKLALSDDEDIEENNDNATDTKVILDSIKSKQETWNATAATKLNNKGLFWPHLDSHFLFAQTQFGQLGLRTEVKLPGEADENTNSTSNETPYETWFWSMRGEVSRECKRLRRDALRSLRKKNKKAPTI</sequence>